<dbReference type="eggNOG" id="COG4270">
    <property type="taxonomic scope" value="Bacteria"/>
</dbReference>
<sequence length="117" mass="13495">MRILLRLLFAGVFSLAGVMHFVKEEGFTRVVPAYLPFRKLAVWVTGVIEIIIGLRLIIGRPSKLFKKLMNWFLLSVFPANIYMARKKLPLGDIELPKSALYGRLPLQFVMMYLIKKL</sequence>
<evidence type="ECO:0000256" key="1">
    <source>
        <dbReference type="SAM" id="Phobius"/>
    </source>
</evidence>
<dbReference type="OrthoDB" id="327939at2"/>
<dbReference type="PATRIC" id="fig|1229783.3.peg.1178"/>
<feature type="transmembrane region" description="Helical" evidence="1">
    <location>
        <begin position="40"/>
        <end position="58"/>
    </location>
</feature>
<reference evidence="2 3" key="1">
    <citation type="journal article" date="2013" name="Genome Announc.">
        <title>Genome Sequence of Staphylococcus massiliensis Strain S46, Isolated from the Surface of Healthy Human Skin.</title>
        <authorList>
            <person name="Srivastav R."/>
            <person name="Singh A."/>
            <person name="Jangir P.K."/>
            <person name="Kumari C."/>
            <person name="Muduli S."/>
            <person name="Sharma R."/>
        </authorList>
    </citation>
    <scope>NUCLEOTIDE SEQUENCE [LARGE SCALE GENOMIC DNA]</scope>
    <source>
        <strain evidence="2 3">S46</strain>
    </source>
</reference>
<comment type="caution">
    <text evidence="2">The sequence shown here is derived from an EMBL/GenBank/DDBJ whole genome shotgun (WGS) entry which is preliminary data.</text>
</comment>
<name>K9B066_9STAP</name>
<dbReference type="RefSeq" id="WP_009383328.1">
    <property type="nucleotide sequence ID" value="NZ_AMSQ01000007.1"/>
</dbReference>
<proteinExistence type="predicted"/>
<evidence type="ECO:0000313" key="3">
    <source>
        <dbReference type="Proteomes" id="UP000009885"/>
    </source>
</evidence>
<evidence type="ECO:0008006" key="4">
    <source>
        <dbReference type="Google" id="ProtNLM"/>
    </source>
</evidence>
<keyword evidence="1" id="KW-0472">Membrane</keyword>
<gene>
    <name evidence="2" type="ORF">C273_05832</name>
</gene>
<protein>
    <recommendedName>
        <fullName evidence="4">DoxX family protein</fullName>
    </recommendedName>
</protein>
<dbReference type="PANTHER" id="PTHR36974">
    <property type="entry name" value="MEMBRANE PROTEIN-RELATED"/>
    <property type="match status" value="1"/>
</dbReference>
<dbReference type="PANTHER" id="PTHR36974:SF1">
    <property type="entry name" value="DOXX FAMILY MEMBRANE PROTEIN"/>
    <property type="match status" value="1"/>
</dbReference>
<keyword evidence="3" id="KW-1185">Reference proteome</keyword>
<accession>K9B066</accession>
<dbReference type="STRING" id="1229783.C273_05832"/>
<keyword evidence="1" id="KW-1133">Transmembrane helix</keyword>
<organism evidence="2 3">
    <name type="scientific">Staphylococcus massiliensis S46</name>
    <dbReference type="NCBI Taxonomy" id="1229783"/>
    <lineage>
        <taxon>Bacteria</taxon>
        <taxon>Bacillati</taxon>
        <taxon>Bacillota</taxon>
        <taxon>Bacilli</taxon>
        <taxon>Bacillales</taxon>
        <taxon>Staphylococcaceae</taxon>
        <taxon>Staphylococcus</taxon>
    </lineage>
</organism>
<dbReference type="Proteomes" id="UP000009885">
    <property type="component" value="Unassembled WGS sequence"/>
</dbReference>
<evidence type="ECO:0000313" key="2">
    <source>
        <dbReference type="EMBL" id="EKU48202.1"/>
    </source>
</evidence>
<dbReference type="EMBL" id="AMSQ01000007">
    <property type="protein sequence ID" value="EKU48202.1"/>
    <property type="molecule type" value="Genomic_DNA"/>
</dbReference>
<keyword evidence="1" id="KW-0812">Transmembrane</keyword>
<dbReference type="AlphaFoldDB" id="K9B066"/>